<evidence type="ECO:0000313" key="4">
    <source>
        <dbReference type="Proteomes" id="UP000886595"/>
    </source>
</evidence>
<organism evidence="3 4">
    <name type="scientific">Brassica carinata</name>
    <name type="common">Ethiopian mustard</name>
    <name type="synonym">Abyssinian cabbage</name>
    <dbReference type="NCBI Taxonomy" id="52824"/>
    <lineage>
        <taxon>Eukaryota</taxon>
        <taxon>Viridiplantae</taxon>
        <taxon>Streptophyta</taxon>
        <taxon>Embryophyta</taxon>
        <taxon>Tracheophyta</taxon>
        <taxon>Spermatophyta</taxon>
        <taxon>Magnoliopsida</taxon>
        <taxon>eudicotyledons</taxon>
        <taxon>Gunneridae</taxon>
        <taxon>Pentapetalae</taxon>
        <taxon>rosids</taxon>
        <taxon>malvids</taxon>
        <taxon>Brassicales</taxon>
        <taxon>Brassicaceae</taxon>
        <taxon>Brassiceae</taxon>
        <taxon>Brassica</taxon>
    </lineage>
</organism>
<gene>
    <name evidence="3" type="ORF">Bca52824_090484</name>
</gene>
<feature type="transmembrane region" description="Helical" evidence="2">
    <location>
        <begin position="25"/>
        <end position="45"/>
    </location>
</feature>
<evidence type="ECO:0000256" key="1">
    <source>
        <dbReference type="SAM" id="MobiDB-lite"/>
    </source>
</evidence>
<keyword evidence="2" id="KW-1133">Transmembrane helix</keyword>
<evidence type="ECO:0000313" key="3">
    <source>
        <dbReference type="EMBL" id="KAG2240739.1"/>
    </source>
</evidence>
<sequence length="73" mass="8560">MYSPAQLSLFQSPETLSWPSGFMDYWVASFLVLTAGVLLRSWLWFRITKSETRDEDEQEENEKKKKGMIPKEA</sequence>
<dbReference type="AlphaFoldDB" id="A0A8X7NVD1"/>
<protein>
    <submittedName>
        <fullName evidence="3">Uncharacterized protein</fullName>
    </submittedName>
</protein>
<keyword evidence="4" id="KW-1185">Reference proteome</keyword>
<dbReference type="EMBL" id="JAAMPC010001488">
    <property type="protein sequence ID" value="KAG2240739.1"/>
    <property type="molecule type" value="Genomic_DNA"/>
</dbReference>
<reference evidence="3 4" key="1">
    <citation type="submission" date="2020-02" db="EMBL/GenBank/DDBJ databases">
        <authorList>
            <person name="Ma Q."/>
            <person name="Huang Y."/>
            <person name="Song X."/>
            <person name="Pei D."/>
        </authorList>
    </citation>
    <scope>NUCLEOTIDE SEQUENCE [LARGE SCALE GENOMIC DNA]</scope>
    <source>
        <strain evidence="3">Sxm20200214</strain>
        <tissue evidence="3">Leaf</tissue>
    </source>
</reference>
<keyword evidence="2" id="KW-0472">Membrane</keyword>
<name>A0A8X7NVD1_BRACI</name>
<dbReference type="Proteomes" id="UP000886595">
    <property type="component" value="Unassembled WGS sequence"/>
</dbReference>
<dbReference type="OrthoDB" id="3945418at2759"/>
<accession>A0A8X7NVD1</accession>
<evidence type="ECO:0000256" key="2">
    <source>
        <dbReference type="SAM" id="Phobius"/>
    </source>
</evidence>
<keyword evidence="2" id="KW-0812">Transmembrane</keyword>
<proteinExistence type="predicted"/>
<feature type="compositionally biased region" description="Basic residues" evidence="1">
    <location>
        <begin position="64"/>
        <end position="73"/>
    </location>
</feature>
<feature type="region of interest" description="Disordered" evidence="1">
    <location>
        <begin position="51"/>
        <end position="73"/>
    </location>
</feature>
<comment type="caution">
    <text evidence="3">The sequence shown here is derived from an EMBL/GenBank/DDBJ whole genome shotgun (WGS) entry which is preliminary data.</text>
</comment>